<organism evidence="1 2">
    <name type="scientific">Hexamita inflata</name>
    <dbReference type="NCBI Taxonomy" id="28002"/>
    <lineage>
        <taxon>Eukaryota</taxon>
        <taxon>Metamonada</taxon>
        <taxon>Diplomonadida</taxon>
        <taxon>Hexamitidae</taxon>
        <taxon>Hexamitinae</taxon>
        <taxon>Hexamita</taxon>
    </lineage>
</organism>
<gene>
    <name evidence="1" type="ORF">HINF_LOCUS11847</name>
</gene>
<sequence length="147" mass="17415">MITVKSHQLLDRARQNRVQVFHFKSLYARYPVSESICDQLKLFTLNFFLKLKYQNYKIRVKSKICSCNFSQLSKKQIFAISTTNWQNAATLSLFMDQISLKQMQTEIYYTQLLLSLFVHSTKCQLKILNMNDVVRKYDIRLLIQTDG</sequence>
<comment type="caution">
    <text evidence="1">The sequence shown here is derived from an EMBL/GenBank/DDBJ whole genome shotgun (WGS) entry which is preliminary data.</text>
</comment>
<evidence type="ECO:0000313" key="1">
    <source>
        <dbReference type="EMBL" id="CAL5991015.1"/>
    </source>
</evidence>
<accession>A0ABP1HF56</accession>
<dbReference type="EMBL" id="CAXDID020000026">
    <property type="protein sequence ID" value="CAL5991015.1"/>
    <property type="molecule type" value="Genomic_DNA"/>
</dbReference>
<name>A0ABP1HF56_9EUKA</name>
<keyword evidence="2" id="KW-1185">Reference proteome</keyword>
<proteinExistence type="predicted"/>
<protein>
    <submittedName>
        <fullName evidence="1">Hypothetical_protein</fullName>
    </submittedName>
</protein>
<dbReference type="Proteomes" id="UP001642409">
    <property type="component" value="Unassembled WGS sequence"/>
</dbReference>
<evidence type="ECO:0000313" key="2">
    <source>
        <dbReference type="Proteomes" id="UP001642409"/>
    </source>
</evidence>
<reference evidence="1 2" key="1">
    <citation type="submission" date="2024-07" db="EMBL/GenBank/DDBJ databases">
        <authorList>
            <person name="Akdeniz Z."/>
        </authorList>
    </citation>
    <scope>NUCLEOTIDE SEQUENCE [LARGE SCALE GENOMIC DNA]</scope>
</reference>